<evidence type="ECO:0000259" key="5">
    <source>
        <dbReference type="PROSITE" id="PS50949"/>
    </source>
</evidence>
<dbReference type="GO" id="GO:0003677">
    <property type="term" value="F:DNA binding"/>
    <property type="evidence" value="ECO:0007669"/>
    <property type="project" value="UniProtKB-KW"/>
</dbReference>
<evidence type="ECO:0000256" key="4">
    <source>
        <dbReference type="SAM" id="MobiDB-lite"/>
    </source>
</evidence>
<dbReference type="Gene3D" id="1.10.10.10">
    <property type="entry name" value="Winged helix-like DNA-binding domain superfamily/Winged helix DNA-binding domain"/>
    <property type="match status" value="1"/>
</dbReference>
<dbReference type="PROSITE" id="PS50949">
    <property type="entry name" value="HTH_GNTR"/>
    <property type="match status" value="1"/>
</dbReference>
<reference evidence="6" key="1">
    <citation type="submission" date="2021-03" db="EMBL/GenBank/DDBJ databases">
        <title>Leucobacter chromiisoli sp. nov., isolated from chromium-containing soil of chemical plant.</title>
        <authorList>
            <person name="Xu Z."/>
        </authorList>
    </citation>
    <scope>NUCLEOTIDE SEQUENCE</scope>
    <source>
        <strain evidence="6">A2</strain>
    </source>
</reference>
<dbReference type="SMART" id="SM00866">
    <property type="entry name" value="UTRA"/>
    <property type="match status" value="1"/>
</dbReference>
<feature type="region of interest" description="Disordered" evidence="4">
    <location>
        <begin position="230"/>
        <end position="249"/>
    </location>
</feature>
<dbReference type="GO" id="GO:0045892">
    <property type="term" value="P:negative regulation of DNA-templated transcription"/>
    <property type="evidence" value="ECO:0007669"/>
    <property type="project" value="TreeGrafter"/>
</dbReference>
<feature type="domain" description="HTH gntR-type" evidence="5">
    <location>
        <begin position="16"/>
        <end position="86"/>
    </location>
</feature>
<keyword evidence="1" id="KW-0805">Transcription regulation</keyword>
<dbReference type="InterPro" id="IPR028978">
    <property type="entry name" value="Chorismate_lyase_/UTRA_dom_sf"/>
</dbReference>
<dbReference type="Pfam" id="PF07702">
    <property type="entry name" value="UTRA"/>
    <property type="match status" value="1"/>
</dbReference>
<dbReference type="InterPro" id="IPR000524">
    <property type="entry name" value="Tscrpt_reg_HTH_GntR"/>
</dbReference>
<evidence type="ECO:0000313" key="6">
    <source>
        <dbReference type="EMBL" id="MBO1804413.1"/>
    </source>
</evidence>
<dbReference type="SUPFAM" id="SSF64288">
    <property type="entry name" value="Chorismate lyase-like"/>
    <property type="match status" value="1"/>
</dbReference>
<dbReference type="GO" id="GO:0003700">
    <property type="term" value="F:DNA-binding transcription factor activity"/>
    <property type="evidence" value="ECO:0007669"/>
    <property type="project" value="InterPro"/>
</dbReference>
<name>A0A939RX84_9MICO</name>
<dbReference type="CDD" id="cd07377">
    <property type="entry name" value="WHTH_GntR"/>
    <property type="match status" value="1"/>
</dbReference>
<dbReference type="Pfam" id="PF00392">
    <property type="entry name" value="GntR"/>
    <property type="match status" value="1"/>
</dbReference>
<dbReference type="RefSeq" id="WP_208044903.1">
    <property type="nucleotide sequence ID" value="NZ_JAGDYL010000005.1"/>
</dbReference>
<evidence type="ECO:0000256" key="2">
    <source>
        <dbReference type="ARBA" id="ARBA00023125"/>
    </source>
</evidence>
<evidence type="ECO:0000256" key="1">
    <source>
        <dbReference type="ARBA" id="ARBA00023015"/>
    </source>
</evidence>
<dbReference type="SMART" id="SM00345">
    <property type="entry name" value="HTH_GNTR"/>
    <property type="match status" value="1"/>
</dbReference>
<accession>A0A939RX84</accession>
<evidence type="ECO:0000256" key="3">
    <source>
        <dbReference type="ARBA" id="ARBA00023163"/>
    </source>
</evidence>
<keyword evidence="3" id="KW-0804">Transcription</keyword>
<dbReference type="SUPFAM" id="SSF46785">
    <property type="entry name" value="Winged helix' DNA-binding domain"/>
    <property type="match status" value="1"/>
</dbReference>
<dbReference type="PANTHER" id="PTHR44846:SF1">
    <property type="entry name" value="MANNOSYL-D-GLYCERATE TRANSPORT_METABOLISM SYSTEM REPRESSOR MNGR-RELATED"/>
    <property type="match status" value="1"/>
</dbReference>
<dbReference type="InterPro" id="IPR036390">
    <property type="entry name" value="WH_DNA-bd_sf"/>
</dbReference>
<protein>
    <submittedName>
        <fullName evidence="6">GntR family transcriptional regulator</fullName>
    </submittedName>
</protein>
<dbReference type="Proteomes" id="UP000664398">
    <property type="component" value="Unassembled WGS sequence"/>
</dbReference>
<dbReference type="PRINTS" id="PR00035">
    <property type="entry name" value="HTHGNTR"/>
</dbReference>
<proteinExistence type="predicted"/>
<dbReference type="InterPro" id="IPR050679">
    <property type="entry name" value="Bact_HTH_transcr_reg"/>
</dbReference>
<dbReference type="InterPro" id="IPR036388">
    <property type="entry name" value="WH-like_DNA-bd_sf"/>
</dbReference>
<organism evidence="6 7">
    <name type="scientific">Leucobacter ruminantium</name>
    <dbReference type="NCBI Taxonomy" id="1289170"/>
    <lineage>
        <taxon>Bacteria</taxon>
        <taxon>Bacillati</taxon>
        <taxon>Actinomycetota</taxon>
        <taxon>Actinomycetes</taxon>
        <taxon>Micrococcales</taxon>
        <taxon>Microbacteriaceae</taxon>
        <taxon>Leucobacter</taxon>
    </lineage>
</organism>
<evidence type="ECO:0000313" key="7">
    <source>
        <dbReference type="Proteomes" id="UP000664398"/>
    </source>
</evidence>
<feature type="compositionally biased region" description="Basic and acidic residues" evidence="4">
    <location>
        <begin position="239"/>
        <end position="249"/>
    </location>
</feature>
<comment type="caution">
    <text evidence="6">The sequence shown here is derived from an EMBL/GenBank/DDBJ whole genome shotgun (WGS) entry which is preliminary data.</text>
</comment>
<dbReference type="EMBL" id="JAGDYL010000005">
    <property type="protein sequence ID" value="MBO1804413.1"/>
    <property type="molecule type" value="Genomic_DNA"/>
</dbReference>
<dbReference type="AlphaFoldDB" id="A0A939RX84"/>
<sequence>MAFEEAFTAVDHASSIPLYLQIVFQVDGALRTGKLARDALLPSENELCAGFGVARSTLRRAMAKLEERGIISRERGRGKGTRIVRAAPITRTPGSFATLFDAISASARRPLSKVLAFEELIVDEALAELTELPLGAKVTHILRHRSANDEPIAVLENWILSEYLGFNPERLETESLEALLRESGVRIHHAEFEFVAVLATGETAEFFGIPEGTPVVQEVRRSFNSRHQYEYSSHYNHPTNDRLRGIASP</sequence>
<dbReference type="Gene3D" id="3.40.1410.10">
    <property type="entry name" value="Chorismate lyase-like"/>
    <property type="match status" value="1"/>
</dbReference>
<keyword evidence="7" id="KW-1185">Reference proteome</keyword>
<gene>
    <name evidence="6" type="ORF">J4H91_03660</name>
</gene>
<dbReference type="PANTHER" id="PTHR44846">
    <property type="entry name" value="MANNOSYL-D-GLYCERATE TRANSPORT/METABOLISM SYSTEM REPRESSOR MNGR-RELATED"/>
    <property type="match status" value="1"/>
</dbReference>
<keyword evidence="2" id="KW-0238">DNA-binding</keyword>
<dbReference type="InterPro" id="IPR011663">
    <property type="entry name" value="UTRA"/>
</dbReference>